<proteinExistence type="predicted"/>
<organism evidence="1 2">
    <name type="scientific">Rapidithrix thailandica</name>
    <dbReference type="NCBI Taxonomy" id="413964"/>
    <lineage>
        <taxon>Bacteria</taxon>
        <taxon>Pseudomonadati</taxon>
        <taxon>Bacteroidota</taxon>
        <taxon>Cytophagia</taxon>
        <taxon>Cytophagales</taxon>
        <taxon>Flammeovirgaceae</taxon>
        <taxon>Rapidithrix</taxon>
    </lineage>
</organism>
<accession>A0AAW9SD27</accession>
<dbReference type="PROSITE" id="PS51257">
    <property type="entry name" value="PROKAR_LIPOPROTEIN"/>
    <property type="match status" value="1"/>
</dbReference>
<dbReference type="Proteomes" id="UP001403385">
    <property type="component" value="Unassembled WGS sequence"/>
</dbReference>
<comment type="caution">
    <text evidence="1">The sequence shown here is derived from an EMBL/GenBank/DDBJ whole genome shotgun (WGS) entry which is preliminary data.</text>
</comment>
<reference evidence="1 2" key="1">
    <citation type="submission" date="2024-04" db="EMBL/GenBank/DDBJ databases">
        <title>Novel genus in family Flammeovirgaceae.</title>
        <authorList>
            <person name="Nguyen T.H."/>
            <person name="Vuong T.Q."/>
            <person name="Le H."/>
            <person name="Kim S.-G."/>
        </authorList>
    </citation>
    <scope>NUCLEOTIDE SEQUENCE [LARGE SCALE GENOMIC DNA]</scope>
    <source>
        <strain evidence="1 2">JCM 23209</strain>
    </source>
</reference>
<evidence type="ECO:0000313" key="1">
    <source>
        <dbReference type="EMBL" id="MEN7549710.1"/>
    </source>
</evidence>
<sequence length="160" mass="17968">MTFKHLKIYTFCCLCSLLWSGCSEDPDVTPATYSDVLTGGTQKSWTIEAAVFIFDVEDFGEINLQPDCFLTGTLTFVKQNRELIISDHFCGSSEPIVTVWSFDNTSGQFTLGGIDYEVREIQPTTFKFGFKLTPAFDISNSDIPIYEPGFIMYTFKALAN</sequence>
<name>A0AAW9SD27_9BACT</name>
<dbReference type="RefSeq" id="WP_346822489.1">
    <property type="nucleotide sequence ID" value="NZ_JBDKWZ010000010.1"/>
</dbReference>
<gene>
    <name evidence="1" type="ORF">AAG747_17435</name>
</gene>
<dbReference type="EMBL" id="JBDKWZ010000010">
    <property type="protein sequence ID" value="MEN7549710.1"/>
    <property type="molecule type" value="Genomic_DNA"/>
</dbReference>
<dbReference type="AlphaFoldDB" id="A0AAW9SD27"/>
<evidence type="ECO:0000313" key="2">
    <source>
        <dbReference type="Proteomes" id="UP001403385"/>
    </source>
</evidence>
<keyword evidence="2" id="KW-1185">Reference proteome</keyword>
<protein>
    <recommendedName>
        <fullName evidence="3">Lipocalin-like domain-containing protein</fullName>
    </recommendedName>
</protein>
<evidence type="ECO:0008006" key="3">
    <source>
        <dbReference type="Google" id="ProtNLM"/>
    </source>
</evidence>